<feature type="compositionally biased region" description="Polar residues" evidence="1">
    <location>
        <begin position="483"/>
        <end position="500"/>
    </location>
</feature>
<dbReference type="AlphaFoldDB" id="A0A9D4T868"/>
<feature type="compositionally biased region" description="Basic residues" evidence="1">
    <location>
        <begin position="161"/>
        <end position="170"/>
    </location>
</feature>
<protein>
    <recommendedName>
        <fullName evidence="4">Tick transposon</fullName>
    </recommendedName>
</protein>
<comment type="caution">
    <text evidence="2">The sequence shown here is derived from an EMBL/GenBank/DDBJ whole genome shotgun (WGS) entry which is preliminary data.</text>
</comment>
<reference evidence="2" key="1">
    <citation type="journal article" date="2020" name="Cell">
        <title>Large-Scale Comparative Analyses of Tick Genomes Elucidate Their Genetic Diversity and Vector Capacities.</title>
        <authorList>
            <consortium name="Tick Genome and Microbiome Consortium (TIGMIC)"/>
            <person name="Jia N."/>
            <person name="Wang J."/>
            <person name="Shi W."/>
            <person name="Du L."/>
            <person name="Sun Y."/>
            <person name="Zhan W."/>
            <person name="Jiang J.F."/>
            <person name="Wang Q."/>
            <person name="Zhang B."/>
            <person name="Ji P."/>
            <person name="Bell-Sakyi L."/>
            <person name="Cui X.M."/>
            <person name="Yuan T.T."/>
            <person name="Jiang B.G."/>
            <person name="Yang W.F."/>
            <person name="Lam T.T."/>
            <person name="Chang Q.C."/>
            <person name="Ding S.J."/>
            <person name="Wang X.J."/>
            <person name="Zhu J.G."/>
            <person name="Ruan X.D."/>
            <person name="Zhao L."/>
            <person name="Wei J.T."/>
            <person name="Ye R.Z."/>
            <person name="Que T.C."/>
            <person name="Du C.H."/>
            <person name="Zhou Y.H."/>
            <person name="Cheng J.X."/>
            <person name="Dai P.F."/>
            <person name="Guo W.B."/>
            <person name="Han X.H."/>
            <person name="Huang E.J."/>
            <person name="Li L.F."/>
            <person name="Wei W."/>
            <person name="Gao Y.C."/>
            <person name="Liu J.Z."/>
            <person name="Shao H.Z."/>
            <person name="Wang X."/>
            <person name="Wang C.C."/>
            <person name="Yang T.C."/>
            <person name="Huo Q.B."/>
            <person name="Li W."/>
            <person name="Chen H.Y."/>
            <person name="Chen S.E."/>
            <person name="Zhou L.G."/>
            <person name="Ni X.B."/>
            <person name="Tian J.H."/>
            <person name="Sheng Y."/>
            <person name="Liu T."/>
            <person name="Pan Y.S."/>
            <person name="Xia L.Y."/>
            <person name="Li J."/>
            <person name="Zhao F."/>
            <person name="Cao W.C."/>
        </authorList>
    </citation>
    <scope>NUCLEOTIDE SEQUENCE</scope>
    <source>
        <strain evidence="2">Rsan-2018</strain>
    </source>
</reference>
<feature type="compositionally biased region" description="Basic and acidic residues" evidence="1">
    <location>
        <begin position="440"/>
        <end position="449"/>
    </location>
</feature>
<proteinExistence type="predicted"/>
<gene>
    <name evidence="2" type="ORF">HPB52_000986</name>
</gene>
<name>A0A9D4T868_RHISA</name>
<sequence>MDSKKKKLRGGCAALLVSLQSFDISASSHFTIYTLNSGASGMLPAAGAVPSGPHPVKAPEIQPDQLLKVHAPATSLGTCSASGMQPGATSGHSSKSSAENFSLPLAQGAPSKNISCLDAGLPEGQDDFSDMSDSSATITYMDASVNSSDDSDKGSVVLPPKRCRGSKRSRMPLSSTPVENMPRPNLTVIFKPQNPEQIITRFNPLTLKAAFEAVVPDGVLQVRPNERLNLLAVDTRSAEVSERLLKIKNIGEIALQAYEPRPNNCGVGVIKGVPTDLDQQDIFSALLQRAPVKSVRRLGASENVRIVFATESAPEHVILGYTRYRVYKYIESPRQCSKCQRFGHVAGTCRLQARCSRCGGNHERSSCGTEEPQCPNCKKKHESTSPRCRVLRKEKEIHNYKKNNNVGYSSAKAVVCKQRNASSRHSGEKTPVNNTSASEKAFETTPRIDDTDEFPSLPPRPTAQTSILTTTAAAAPINVPTVGVQQSTAGPSTRPRSSYPWSGPRERSTRQGNETTFSLLSALVDAARSFLAPMSSPAWIRASLRPPAVRSANTQPVGHANDKGPAAHEAGFIKLCIPHPSPFRERVALPADRHSSPQAFGVFPNRPEIRARLIPDDVPPG</sequence>
<feature type="region of interest" description="Disordered" evidence="1">
    <location>
        <begin position="482"/>
        <end position="512"/>
    </location>
</feature>
<reference evidence="2" key="2">
    <citation type="submission" date="2021-09" db="EMBL/GenBank/DDBJ databases">
        <authorList>
            <person name="Jia N."/>
            <person name="Wang J."/>
            <person name="Shi W."/>
            <person name="Du L."/>
            <person name="Sun Y."/>
            <person name="Zhan W."/>
            <person name="Jiang J."/>
            <person name="Wang Q."/>
            <person name="Zhang B."/>
            <person name="Ji P."/>
            <person name="Sakyi L.B."/>
            <person name="Cui X."/>
            <person name="Yuan T."/>
            <person name="Jiang B."/>
            <person name="Yang W."/>
            <person name="Lam T.T.-Y."/>
            <person name="Chang Q."/>
            <person name="Ding S."/>
            <person name="Wang X."/>
            <person name="Zhu J."/>
            <person name="Ruan X."/>
            <person name="Zhao L."/>
            <person name="Wei J."/>
            <person name="Que T."/>
            <person name="Du C."/>
            <person name="Cheng J."/>
            <person name="Dai P."/>
            <person name="Han X."/>
            <person name="Huang E."/>
            <person name="Gao Y."/>
            <person name="Liu J."/>
            <person name="Shao H."/>
            <person name="Ye R."/>
            <person name="Li L."/>
            <person name="Wei W."/>
            <person name="Wang X."/>
            <person name="Wang C."/>
            <person name="Huo Q."/>
            <person name="Li W."/>
            <person name="Guo W."/>
            <person name="Chen H."/>
            <person name="Chen S."/>
            <person name="Zhou L."/>
            <person name="Zhou L."/>
            <person name="Ni X."/>
            <person name="Tian J."/>
            <person name="Zhou Y."/>
            <person name="Sheng Y."/>
            <person name="Liu T."/>
            <person name="Pan Y."/>
            <person name="Xia L."/>
            <person name="Li J."/>
            <person name="Zhao F."/>
            <person name="Cao W."/>
        </authorList>
    </citation>
    <scope>NUCLEOTIDE SEQUENCE</scope>
    <source>
        <strain evidence="2">Rsan-2018</strain>
        <tissue evidence="2">Larvae</tissue>
    </source>
</reference>
<organism evidence="2 3">
    <name type="scientific">Rhipicephalus sanguineus</name>
    <name type="common">Brown dog tick</name>
    <name type="synonym">Ixodes sanguineus</name>
    <dbReference type="NCBI Taxonomy" id="34632"/>
    <lineage>
        <taxon>Eukaryota</taxon>
        <taxon>Metazoa</taxon>
        <taxon>Ecdysozoa</taxon>
        <taxon>Arthropoda</taxon>
        <taxon>Chelicerata</taxon>
        <taxon>Arachnida</taxon>
        <taxon>Acari</taxon>
        <taxon>Parasitiformes</taxon>
        <taxon>Ixodida</taxon>
        <taxon>Ixodoidea</taxon>
        <taxon>Ixodidae</taxon>
        <taxon>Rhipicephalinae</taxon>
        <taxon>Rhipicephalus</taxon>
        <taxon>Rhipicephalus</taxon>
    </lineage>
</organism>
<evidence type="ECO:0000313" key="2">
    <source>
        <dbReference type="EMBL" id="KAH7981740.1"/>
    </source>
</evidence>
<feature type="region of interest" description="Disordered" evidence="1">
    <location>
        <begin position="419"/>
        <end position="456"/>
    </location>
</feature>
<dbReference type="EMBL" id="JABSTV010001245">
    <property type="protein sequence ID" value="KAH7981740.1"/>
    <property type="molecule type" value="Genomic_DNA"/>
</dbReference>
<evidence type="ECO:0000313" key="3">
    <source>
        <dbReference type="Proteomes" id="UP000821837"/>
    </source>
</evidence>
<dbReference type="VEuPathDB" id="VectorBase:RSAN_049871"/>
<feature type="region of interest" description="Disordered" evidence="1">
    <location>
        <begin position="144"/>
        <end position="180"/>
    </location>
</feature>
<evidence type="ECO:0008006" key="4">
    <source>
        <dbReference type="Google" id="ProtNLM"/>
    </source>
</evidence>
<accession>A0A9D4T868</accession>
<keyword evidence="3" id="KW-1185">Reference proteome</keyword>
<evidence type="ECO:0000256" key="1">
    <source>
        <dbReference type="SAM" id="MobiDB-lite"/>
    </source>
</evidence>
<dbReference type="Proteomes" id="UP000821837">
    <property type="component" value="Chromosome 1"/>
</dbReference>